<sequence>MKQRKIYILLTLAIYLVGLVYVGLNFHFHLSHDSKQITEHNCINHKFHPGLNSEFACVLTSLNLNHLSSKIYTLDFTAETENISTAEILPFPKPLNYLSILKRAPPVL</sequence>
<evidence type="ECO:0000313" key="3">
    <source>
        <dbReference type="Proteomes" id="UP000199197"/>
    </source>
</evidence>
<keyword evidence="1" id="KW-1133">Transmembrane helix</keyword>
<reference evidence="3" key="1">
    <citation type="submission" date="2015-11" db="EMBL/GenBank/DDBJ databases">
        <authorList>
            <person name="Varghese N."/>
        </authorList>
    </citation>
    <scope>NUCLEOTIDE SEQUENCE [LARGE SCALE GENOMIC DNA]</scope>
    <source>
        <strain evidence="3">JGI-23</strain>
    </source>
</reference>
<organism evidence="2 3">
    <name type="scientific">Candidatus Chryseopegocella kryptomonas</name>
    <dbReference type="NCBI Taxonomy" id="1633643"/>
    <lineage>
        <taxon>Bacteria</taxon>
        <taxon>Pseudomonadati</taxon>
        <taxon>Candidatus Kryptoniota</taxon>
        <taxon>Candidatus Chryseopegocella</taxon>
    </lineage>
</organism>
<feature type="transmembrane region" description="Helical" evidence="1">
    <location>
        <begin position="7"/>
        <end position="28"/>
    </location>
</feature>
<name>A0A0P1MUP2_9BACT</name>
<evidence type="ECO:0000256" key="1">
    <source>
        <dbReference type="SAM" id="Phobius"/>
    </source>
</evidence>
<dbReference type="OrthoDB" id="9987546at2"/>
<protein>
    <submittedName>
        <fullName evidence="2">Uncharacterized protein</fullName>
    </submittedName>
</protein>
<keyword evidence="1" id="KW-0472">Membrane</keyword>
<keyword evidence="1" id="KW-0812">Transmembrane</keyword>
<gene>
    <name evidence="2" type="ORF">JGI23_00695</name>
</gene>
<dbReference type="RefSeq" id="WP_092348581.1">
    <property type="nucleotide sequence ID" value="NZ_CZVW01000006.1"/>
</dbReference>
<proteinExistence type="predicted"/>
<dbReference type="Proteomes" id="UP000199197">
    <property type="component" value="Unassembled WGS sequence"/>
</dbReference>
<keyword evidence="3" id="KW-1185">Reference proteome</keyword>
<dbReference type="AlphaFoldDB" id="A0A0P1MUP2"/>
<accession>A0A0P1MUP2</accession>
<evidence type="ECO:0000313" key="2">
    <source>
        <dbReference type="EMBL" id="CUS99608.1"/>
    </source>
</evidence>
<dbReference type="EMBL" id="CZVW01000006">
    <property type="protein sequence ID" value="CUS99608.1"/>
    <property type="molecule type" value="Genomic_DNA"/>
</dbReference>